<keyword evidence="5" id="KW-1185">Reference proteome</keyword>
<evidence type="ECO:0000313" key="5">
    <source>
        <dbReference type="Proteomes" id="UP000268652"/>
    </source>
</evidence>
<dbReference type="EMBL" id="RBDY01000002">
    <property type="protein sequence ID" value="RKN26820.1"/>
    <property type="molecule type" value="Genomic_DNA"/>
</dbReference>
<dbReference type="InterPro" id="IPR036610">
    <property type="entry name" value="PEBP-like_sf"/>
</dbReference>
<evidence type="ECO:0000313" key="3">
    <source>
        <dbReference type="EMBL" id="RKN11636.1"/>
    </source>
</evidence>
<sequence length="150" mass="16317">MAGIELMSSAFHDSAPIPPRYTLDGENLSPPLTWSRPPAGTEELVLMCEDPDAPSGTFLHWLVTGIDPDSDGVATGRVPPGGTQHRNGMGDEGWDGPRPPVGDPAHRYFFRLFALPEPVRFPERASADEVHRALGRRQLASGTLMGLHQR</sequence>
<feature type="region of interest" description="Disordered" evidence="2">
    <location>
        <begin position="70"/>
        <end position="101"/>
    </location>
</feature>
<dbReference type="AlphaFoldDB" id="A0A3A9WV05"/>
<evidence type="ECO:0000313" key="4">
    <source>
        <dbReference type="EMBL" id="RKN26820.1"/>
    </source>
</evidence>
<dbReference type="RefSeq" id="WP_120695693.1">
    <property type="nucleotide sequence ID" value="NZ_RBDX01000003.1"/>
</dbReference>
<dbReference type="NCBIfam" id="TIGR00481">
    <property type="entry name" value="YbhB/YbcL family Raf kinase inhibitor-like protein"/>
    <property type="match status" value="1"/>
</dbReference>
<evidence type="ECO:0000256" key="2">
    <source>
        <dbReference type="SAM" id="MobiDB-lite"/>
    </source>
</evidence>
<proteinExistence type="inferred from homology"/>
<dbReference type="PANTHER" id="PTHR30289:SF1">
    <property type="entry name" value="PEBP (PHOSPHATIDYLETHANOLAMINE-BINDING PROTEIN) FAMILY PROTEIN"/>
    <property type="match status" value="1"/>
</dbReference>
<comment type="similarity">
    <text evidence="1">Belongs to the UPF0098 family.</text>
</comment>
<accession>A0A3A9WV05</accession>
<dbReference type="Gene3D" id="3.90.280.10">
    <property type="entry name" value="PEBP-like"/>
    <property type="match status" value="1"/>
</dbReference>
<organism evidence="3 6">
    <name type="scientific">Streptomyces radicis</name>
    <dbReference type="NCBI Taxonomy" id="1750517"/>
    <lineage>
        <taxon>Bacteria</taxon>
        <taxon>Bacillati</taxon>
        <taxon>Actinomycetota</taxon>
        <taxon>Actinomycetes</taxon>
        <taxon>Kitasatosporales</taxon>
        <taxon>Streptomycetaceae</taxon>
        <taxon>Streptomyces</taxon>
    </lineage>
</organism>
<protein>
    <submittedName>
        <fullName evidence="3">YbhB/YbcL family Raf kinase inhibitor-like protein</fullName>
    </submittedName>
</protein>
<dbReference type="PANTHER" id="PTHR30289">
    <property type="entry name" value="UNCHARACTERIZED PROTEIN YBCL-RELATED"/>
    <property type="match status" value="1"/>
</dbReference>
<dbReference type="InterPro" id="IPR008914">
    <property type="entry name" value="PEBP"/>
</dbReference>
<evidence type="ECO:0000313" key="6">
    <source>
        <dbReference type="Proteomes" id="UP000275024"/>
    </source>
</evidence>
<dbReference type="Proteomes" id="UP000268652">
    <property type="component" value="Unassembled WGS sequence"/>
</dbReference>
<reference evidence="5 6" key="1">
    <citation type="submission" date="2018-09" db="EMBL/GenBank/DDBJ databases">
        <title>Streptomyces sp. nov. DS1-2, an endophytic actinomycete isolated from roots of Dendrobium scabrilingue.</title>
        <authorList>
            <person name="Kuncharoen N."/>
            <person name="Kudo T."/>
            <person name="Ohkuma M."/>
            <person name="Yuki M."/>
            <person name="Tanasupawat S."/>
        </authorList>
    </citation>
    <scope>NUCLEOTIDE SEQUENCE [LARGE SCALE GENOMIC DNA]</scope>
    <source>
        <strain evidence="3 6">AZ1-7</strain>
        <strain evidence="4 5">DS1-2</strain>
    </source>
</reference>
<name>A0A3A9WV05_9ACTN</name>
<keyword evidence="4" id="KW-0649">Protein kinase inhibitor</keyword>
<comment type="caution">
    <text evidence="3">The sequence shown here is derived from an EMBL/GenBank/DDBJ whole genome shotgun (WGS) entry which is preliminary data.</text>
</comment>
<evidence type="ECO:0000256" key="1">
    <source>
        <dbReference type="ARBA" id="ARBA00007120"/>
    </source>
</evidence>
<dbReference type="Pfam" id="PF01161">
    <property type="entry name" value="PBP"/>
    <property type="match status" value="1"/>
</dbReference>
<dbReference type="Proteomes" id="UP000275024">
    <property type="component" value="Unassembled WGS sequence"/>
</dbReference>
<dbReference type="EMBL" id="RBDX01000003">
    <property type="protein sequence ID" value="RKN11636.1"/>
    <property type="molecule type" value="Genomic_DNA"/>
</dbReference>
<dbReference type="SUPFAM" id="SSF49777">
    <property type="entry name" value="PEBP-like"/>
    <property type="match status" value="1"/>
</dbReference>
<dbReference type="OrthoDB" id="9797506at2"/>
<dbReference type="InterPro" id="IPR005247">
    <property type="entry name" value="YbhB_YbcL/LppC-like"/>
</dbReference>
<dbReference type="CDD" id="cd00865">
    <property type="entry name" value="PEBP_bact_arch"/>
    <property type="match status" value="1"/>
</dbReference>
<gene>
    <name evidence="4" type="ORF">D7318_03450</name>
    <name evidence="3" type="ORF">D7319_06210</name>
</gene>
<dbReference type="GO" id="GO:0004860">
    <property type="term" value="F:protein kinase inhibitor activity"/>
    <property type="evidence" value="ECO:0007669"/>
    <property type="project" value="UniProtKB-KW"/>
</dbReference>